<keyword evidence="3" id="KW-0560">Oxidoreductase</keyword>
<dbReference type="InterPro" id="IPR008030">
    <property type="entry name" value="NmrA-like"/>
</dbReference>
<proteinExistence type="inferred from homology"/>
<feature type="domain" description="NmrA-like" evidence="4">
    <location>
        <begin position="8"/>
        <end position="266"/>
    </location>
</feature>
<name>A0AA39L8F6_SARSR</name>
<evidence type="ECO:0000256" key="3">
    <source>
        <dbReference type="ARBA" id="ARBA00023002"/>
    </source>
</evidence>
<comment type="similarity">
    <text evidence="1">Belongs to the NmrA-type oxidoreductase family.</text>
</comment>
<evidence type="ECO:0000259" key="4">
    <source>
        <dbReference type="Pfam" id="PF05368"/>
    </source>
</evidence>
<dbReference type="GO" id="GO:0005634">
    <property type="term" value="C:nucleus"/>
    <property type="evidence" value="ECO:0007669"/>
    <property type="project" value="TreeGrafter"/>
</dbReference>
<organism evidence="5 6">
    <name type="scientific">Sarocladium strictum</name>
    <name type="common">Black bundle disease fungus</name>
    <name type="synonym">Acremonium strictum</name>
    <dbReference type="NCBI Taxonomy" id="5046"/>
    <lineage>
        <taxon>Eukaryota</taxon>
        <taxon>Fungi</taxon>
        <taxon>Dikarya</taxon>
        <taxon>Ascomycota</taxon>
        <taxon>Pezizomycotina</taxon>
        <taxon>Sordariomycetes</taxon>
        <taxon>Hypocreomycetidae</taxon>
        <taxon>Hypocreales</taxon>
        <taxon>Sarocladiaceae</taxon>
        <taxon>Sarocladium</taxon>
    </lineage>
</organism>
<dbReference type="Gene3D" id="3.40.50.720">
    <property type="entry name" value="NAD(P)-binding Rossmann-like Domain"/>
    <property type="match status" value="1"/>
</dbReference>
<dbReference type="InterPro" id="IPR051164">
    <property type="entry name" value="NmrA-like_oxidored"/>
</dbReference>
<accession>A0AA39L8F6</accession>
<dbReference type="Proteomes" id="UP001175261">
    <property type="component" value="Unassembled WGS sequence"/>
</dbReference>
<keyword evidence="2" id="KW-0521">NADP</keyword>
<evidence type="ECO:0000256" key="2">
    <source>
        <dbReference type="ARBA" id="ARBA00022857"/>
    </source>
</evidence>
<dbReference type="InterPro" id="IPR036291">
    <property type="entry name" value="NAD(P)-bd_dom_sf"/>
</dbReference>
<dbReference type="Pfam" id="PF05368">
    <property type="entry name" value="NmrA"/>
    <property type="match status" value="1"/>
</dbReference>
<dbReference type="PANTHER" id="PTHR42748">
    <property type="entry name" value="NITROGEN METABOLITE REPRESSION PROTEIN NMRA FAMILY MEMBER"/>
    <property type="match status" value="1"/>
</dbReference>
<evidence type="ECO:0000313" key="6">
    <source>
        <dbReference type="Proteomes" id="UP001175261"/>
    </source>
</evidence>
<evidence type="ECO:0000313" key="5">
    <source>
        <dbReference type="EMBL" id="KAK0387800.1"/>
    </source>
</evidence>
<dbReference type="SUPFAM" id="SSF51735">
    <property type="entry name" value="NAD(P)-binding Rossmann-fold domains"/>
    <property type="match status" value="1"/>
</dbReference>
<sequence>MPTPITFVCGATGTQGGALASALLSKSLAVRCLVRSPSSPAAQSLASRGAKIFPGSFDDDTIIAEALTGCTTVYVNFMPDITDDTAELRWATKILKIAGEKGVKHVIYSSSFGMDDPLSVPGVEEGSFTAKVLMSKKNIENEVRAANHVPRWTILRPGWFMTNFTNPWAQMMCPGLLSPTGVWQVAFTPATRLPLIDPITMGGFTAAAVVDPEKFDGKILAYCDELLRPEEVVDQLRKATERHELRVEYMPEEEIQAQLSTDPFLQGQYVARGMQGMVDMGEVKGVGIQLSSFEEFLHREKARITEAFIAP</sequence>
<dbReference type="EMBL" id="JAPDFR010000003">
    <property type="protein sequence ID" value="KAK0387800.1"/>
    <property type="molecule type" value="Genomic_DNA"/>
</dbReference>
<keyword evidence="6" id="KW-1185">Reference proteome</keyword>
<gene>
    <name evidence="5" type="ORF">NLU13_4045</name>
</gene>
<reference evidence="5" key="1">
    <citation type="submission" date="2022-10" db="EMBL/GenBank/DDBJ databases">
        <title>Determination and structural analysis of whole genome sequence of Sarocladium strictum F4-1.</title>
        <authorList>
            <person name="Hu L."/>
            <person name="Jiang Y."/>
        </authorList>
    </citation>
    <scope>NUCLEOTIDE SEQUENCE</scope>
    <source>
        <strain evidence="5">F4-1</strain>
    </source>
</reference>
<protein>
    <recommendedName>
        <fullName evidence="4">NmrA-like domain-containing protein</fullName>
    </recommendedName>
</protein>
<dbReference type="PANTHER" id="PTHR42748:SF30">
    <property type="entry name" value="NMRA-LIKE DOMAIN-CONTAINING PROTEIN"/>
    <property type="match status" value="1"/>
</dbReference>
<dbReference type="GO" id="GO:0016491">
    <property type="term" value="F:oxidoreductase activity"/>
    <property type="evidence" value="ECO:0007669"/>
    <property type="project" value="UniProtKB-KW"/>
</dbReference>
<evidence type="ECO:0000256" key="1">
    <source>
        <dbReference type="ARBA" id="ARBA00006328"/>
    </source>
</evidence>
<dbReference type="AlphaFoldDB" id="A0AA39L8F6"/>
<comment type="caution">
    <text evidence="5">The sequence shown here is derived from an EMBL/GenBank/DDBJ whole genome shotgun (WGS) entry which is preliminary data.</text>
</comment>
<dbReference type="CDD" id="cd05251">
    <property type="entry name" value="NmrA_like_SDR_a"/>
    <property type="match status" value="1"/>
</dbReference>